<evidence type="ECO:0000259" key="7">
    <source>
        <dbReference type="PROSITE" id="PS50846"/>
    </source>
</evidence>
<feature type="compositionally biased region" description="Polar residues" evidence="6">
    <location>
        <begin position="225"/>
        <end position="238"/>
    </location>
</feature>
<feature type="compositionally biased region" description="Basic and acidic residues" evidence="6">
    <location>
        <begin position="295"/>
        <end position="305"/>
    </location>
</feature>
<evidence type="ECO:0000256" key="6">
    <source>
        <dbReference type="SAM" id="MobiDB-lite"/>
    </source>
</evidence>
<evidence type="ECO:0000256" key="5">
    <source>
        <dbReference type="ARBA" id="ARBA00024045"/>
    </source>
</evidence>
<dbReference type="PANTHER" id="PTHR45868:SF80">
    <property type="entry name" value="F15K9.8-RELATED"/>
    <property type="match status" value="1"/>
</dbReference>
<keyword evidence="1" id="KW-0488">Methylation</keyword>
<dbReference type="InterPro" id="IPR036163">
    <property type="entry name" value="HMA_dom_sf"/>
</dbReference>
<dbReference type="EMBL" id="JARKNE010000008">
    <property type="protein sequence ID" value="KAK5811341.1"/>
    <property type="molecule type" value="Genomic_DNA"/>
</dbReference>
<accession>A0ABR0NY88</accession>
<evidence type="ECO:0000256" key="1">
    <source>
        <dbReference type="ARBA" id="ARBA00022481"/>
    </source>
</evidence>
<evidence type="ECO:0000313" key="9">
    <source>
        <dbReference type="Proteomes" id="UP001358586"/>
    </source>
</evidence>
<keyword evidence="4" id="KW-0636">Prenylation</keyword>
<feature type="compositionally biased region" description="Basic and acidic residues" evidence="6">
    <location>
        <begin position="130"/>
        <end position="145"/>
    </location>
</feature>
<organism evidence="8 9">
    <name type="scientific">Gossypium arboreum</name>
    <name type="common">Tree cotton</name>
    <name type="synonym">Gossypium nanking</name>
    <dbReference type="NCBI Taxonomy" id="29729"/>
    <lineage>
        <taxon>Eukaryota</taxon>
        <taxon>Viridiplantae</taxon>
        <taxon>Streptophyta</taxon>
        <taxon>Embryophyta</taxon>
        <taxon>Tracheophyta</taxon>
        <taxon>Spermatophyta</taxon>
        <taxon>Magnoliopsida</taxon>
        <taxon>eudicotyledons</taxon>
        <taxon>Gunneridae</taxon>
        <taxon>Pentapetalae</taxon>
        <taxon>rosids</taxon>
        <taxon>malvids</taxon>
        <taxon>Malvales</taxon>
        <taxon>Malvaceae</taxon>
        <taxon>Malvoideae</taxon>
        <taxon>Gossypium</taxon>
    </lineage>
</organism>
<dbReference type="Proteomes" id="UP001358586">
    <property type="component" value="Chromosome 8"/>
</dbReference>
<feature type="domain" description="HMA" evidence="7">
    <location>
        <begin position="35"/>
        <end position="98"/>
    </location>
</feature>
<keyword evidence="9" id="KW-1185">Reference proteome</keyword>
<dbReference type="SUPFAM" id="SSF55008">
    <property type="entry name" value="HMA, heavy metal-associated domain"/>
    <property type="match status" value="1"/>
</dbReference>
<protein>
    <recommendedName>
        <fullName evidence="7">HMA domain-containing protein</fullName>
    </recommendedName>
</protein>
<feature type="region of interest" description="Disordered" evidence="6">
    <location>
        <begin position="285"/>
        <end position="317"/>
    </location>
</feature>
<reference evidence="8 9" key="1">
    <citation type="submission" date="2023-03" db="EMBL/GenBank/DDBJ databases">
        <title>WGS of Gossypium arboreum.</title>
        <authorList>
            <person name="Yu D."/>
        </authorList>
    </citation>
    <scope>NUCLEOTIDE SEQUENCE [LARGE SCALE GENOMIC DNA]</scope>
    <source>
        <tissue evidence="8">Leaf</tissue>
    </source>
</reference>
<feature type="compositionally biased region" description="Basic residues" evidence="6">
    <location>
        <begin position="194"/>
        <end position="203"/>
    </location>
</feature>
<sequence>MNTSQWMPEIRYCTPHHWEMNYTSYNQDDSGTLKYKTSVLKVFIHCEGCKKKVKRVLQVIDGVYETTIDSTQHKVTVTGSVDEELLIKKLSKSGKYVEPWPEKAEKKDKKPGKSKNNEKQKDDEGEAGGDDNHDPKKNKSDEKPELAATKDGGSDGSKGQPDGDNQPPAGDQMGGESEEPDTSAAESGGGNGGNKKKKKKGKKGNPGPNGDAPASGEGLSAQALPVSNQAPPIGSSTNPSPPHQPMYPHAPPPMYYGPPLFGVSYTTTHPSSTSSYFATIMHPNAYGPPSPPSDPVHKFNEHDGDYYDDDETGCSIM</sequence>
<dbReference type="InterPro" id="IPR006121">
    <property type="entry name" value="HMA_dom"/>
</dbReference>
<dbReference type="CDD" id="cd00371">
    <property type="entry name" value="HMA"/>
    <property type="match status" value="1"/>
</dbReference>
<keyword evidence="2" id="KW-0479">Metal-binding</keyword>
<feature type="compositionally biased region" description="Pro residues" evidence="6">
    <location>
        <begin position="239"/>
        <end position="253"/>
    </location>
</feature>
<dbReference type="PANTHER" id="PTHR45868">
    <property type="entry name" value="HEAVY METAL-ASSOCIATED ISOPRENYLATED PLANT PROTEIN 33-RELATED"/>
    <property type="match status" value="1"/>
</dbReference>
<proteinExistence type="inferred from homology"/>
<comment type="similarity">
    <text evidence="5">Belongs to the HIPP family.</text>
</comment>
<dbReference type="PROSITE" id="PS50846">
    <property type="entry name" value="HMA_2"/>
    <property type="match status" value="1"/>
</dbReference>
<feature type="region of interest" description="Disordered" evidence="6">
    <location>
        <begin position="97"/>
        <end position="253"/>
    </location>
</feature>
<dbReference type="Gene3D" id="3.30.70.100">
    <property type="match status" value="1"/>
</dbReference>
<dbReference type="Pfam" id="PF00403">
    <property type="entry name" value="HMA"/>
    <property type="match status" value="1"/>
</dbReference>
<evidence type="ECO:0000256" key="4">
    <source>
        <dbReference type="ARBA" id="ARBA00023289"/>
    </source>
</evidence>
<feature type="compositionally biased region" description="Acidic residues" evidence="6">
    <location>
        <begin position="306"/>
        <end position="317"/>
    </location>
</feature>
<evidence type="ECO:0000256" key="3">
    <source>
        <dbReference type="ARBA" id="ARBA00023288"/>
    </source>
</evidence>
<gene>
    <name evidence="8" type="ORF">PVK06_026670</name>
</gene>
<name>A0ABR0NY88_GOSAR</name>
<evidence type="ECO:0000256" key="2">
    <source>
        <dbReference type="ARBA" id="ARBA00022723"/>
    </source>
</evidence>
<comment type="caution">
    <text evidence="8">The sequence shown here is derived from an EMBL/GenBank/DDBJ whole genome shotgun (WGS) entry which is preliminary data.</text>
</comment>
<keyword evidence="3" id="KW-0449">Lipoprotein</keyword>
<evidence type="ECO:0000313" key="8">
    <source>
        <dbReference type="EMBL" id="KAK5811341.1"/>
    </source>
</evidence>